<organism evidence="1 2">
    <name type="scientific">Tolypocladium capitatum</name>
    <dbReference type="NCBI Taxonomy" id="45235"/>
    <lineage>
        <taxon>Eukaryota</taxon>
        <taxon>Fungi</taxon>
        <taxon>Dikarya</taxon>
        <taxon>Ascomycota</taxon>
        <taxon>Pezizomycotina</taxon>
        <taxon>Sordariomycetes</taxon>
        <taxon>Hypocreomycetidae</taxon>
        <taxon>Hypocreales</taxon>
        <taxon>Ophiocordycipitaceae</taxon>
        <taxon>Tolypocladium</taxon>
    </lineage>
</organism>
<comment type="caution">
    <text evidence="1">The sequence shown here is derived from an EMBL/GenBank/DDBJ whole genome shotgun (WGS) entry which is preliminary data.</text>
</comment>
<protein>
    <submittedName>
        <fullName evidence="1">Uncharacterized protein</fullName>
    </submittedName>
</protein>
<dbReference type="EMBL" id="NRSZ01001087">
    <property type="protein sequence ID" value="PNY23542.1"/>
    <property type="molecule type" value="Genomic_DNA"/>
</dbReference>
<evidence type="ECO:0000313" key="2">
    <source>
        <dbReference type="Proteomes" id="UP000236621"/>
    </source>
</evidence>
<dbReference type="AlphaFoldDB" id="A0A2K3Q7L0"/>
<dbReference type="OrthoDB" id="5391496at2759"/>
<name>A0A2K3Q7L0_9HYPO</name>
<sequence length="222" mass="24597">MPRPIVSSPATPSELLTSILTYHTHPTTLLISWPRQQFLDALVRDIDQQQLPPPASQDTDDAASPNHPLLKATLMQVAVSRHIRIIFVPTITHLRAYLATFSAAESRIPPPPNLRPSGVAPLLLVYGFLELHRDGSEWSAQGLNTSAAGFVESAARNGFRAVIVEPRRTDADDELRKALGENLPVLSGSMKRDDGSWSGRTVPIQRVLARWFEFESHKDLSR</sequence>
<reference evidence="1 2" key="1">
    <citation type="submission" date="2017-08" db="EMBL/GenBank/DDBJ databases">
        <title>Harnessing the power of phylogenomics to disentangle the directionality and signatures of interkingdom host jumping in the parasitic fungal genus Tolypocladium.</title>
        <authorList>
            <person name="Quandt C.A."/>
            <person name="Patterson W."/>
            <person name="Spatafora J.W."/>
        </authorList>
    </citation>
    <scope>NUCLEOTIDE SEQUENCE [LARGE SCALE GENOMIC DNA]</scope>
    <source>
        <strain evidence="1 2">CBS 113982</strain>
    </source>
</reference>
<gene>
    <name evidence="1" type="ORF">TCAP_06519</name>
</gene>
<proteinExistence type="predicted"/>
<keyword evidence="2" id="KW-1185">Reference proteome</keyword>
<evidence type="ECO:0000313" key="1">
    <source>
        <dbReference type="EMBL" id="PNY23542.1"/>
    </source>
</evidence>
<dbReference type="Proteomes" id="UP000236621">
    <property type="component" value="Unassembled WGS sequence"/>
</dbReference>
<accession>A0A2K3Q7L0</accession>